<gene>
    <name evidence="2" type="ORF">KY290_000580</name>
</gene>
<evidence type="ECO:0000313" key="3">
    <source>
        <dbReference type="Proteomes" id="UP000826656"/>
    </source>
</evidence>
<reference evidence="2 3" key="1">
    <citation type="journal article" date="2021" name="bioRxiv">
        <title>Chromosome-scale and haplotype-resolved genome assembly of a tetraploid potato cultivar.</title>
        <authorList>
            <person name="Sun H."/>
            <person name="Jiao W.-B."/>
            <person name="Krause K."/>
            <person name="Campoy J.A."/>
            <person name="Goel M."/>
            <person name="Folz-Donahue K."/>
            <person name="Kukat C."/>
            <person name="Huettel B."/>
            <person name="Schneeberger K."/>
        </authorList>
    </citation>
    <scope>NUCLEOTIDE SEQUENCE [LARGE SCALE GENOMIC DNA]</scope>
    <source>
        <strain evidence="2">SolTubOtavaFocal</strain>
        <tissue evidence="2">Leaves</tissue>
    </source>
</reference>
<sequence>MTLLQREGSIHAIDRKYIDDTSNFDKEKIEGDALSVIQLSLASNVLCKTAGIKKDGEMLTCALLFSLNSKYLANENSMMYSKKPKQVQQALNSSDMQRQFEGDKDDEAMGSL</sequence>
<feature type="compositionally biased region" description="Acidic residues" evidence="1">
    <location>
        <begin position="103"/>
        <end position="112"/>
    </location>
</feature>
<keyword evidence="3" id="KW-1185">Reference proteome</keyword>
<protein>
    <submittedName>
        <fullName evidence="2">Uncharacterized protein</fullName>
    </submittedName>
</protein>
<accession>A0ABQ7WJR2</accession>
<evidence type="ECO:0000313" key="2">
    <source>
        <dbReference type="EMBL" id="KAH0780982.1"/>
    </source>
</evidence>
<comment type="caution">
    <text evidence="2">The sequence shown here is derived from an EMBL/GenBank/DDBJ whole genome shotgun (WGS) entry which is preliminary data.</text>
</comment>
<name>A0ABQ7WJR2_SOLTU</name>
<evidence type="ECO:0000256" key="1">
    <source>
        <dbReference type="SAM" id="MobiDB-lite"/>
    </source>
</evidence>
<proteinExistence type="predicted"/>
<dbReference type="EMBL" id="JAIVGD010000001">
    <property type="protein sequence ID" value="KAH0780982.1"/>
    <property type="molecule type" value="Genomic_DNA"/>
</dbReference>
<feature type="region of interest" description="Disordered" evidence="1">
    <location>
        <begin position="83"/>
        <end position="112"/>
    </location>
</feature>
<dbReference type="Proteomes" id="UP000826656">
    <property type="component" value="Unassembled WGS sequence"/>
</dbReference>
<feature type="compositionally biased region" description="Polar residues" evidence="1">
    <location>
        <begin position="86"/>
        <end position="97"/>
    </location>
</feature>
<organism evidence="2 3">
    <name type="scientific">Solanum tuberosum</name>
    <name type="common">Potato</name>
    <dbReference type="NCBI Taxonomy" id="4113"/>
    <lineage>
        <taxon>Eukaryota</taxon>
        <taxon>Viridiplantae</taxon>
        <taxon>Streptophyta</taxon>
        <taxon>Embryophyta</taxon>
        <taxon>Tracheophyta</taxon>
        <taxon>Spermatophyta</taxon>
        <taxon>Magnoliopsida</taxon>
        <taxon>eudicotyledons</taxon>
        <taxon>Gunneridae</taxon>
        <taxon>Pentapetalae</taxon>
        <taxon>asterids</taxon>
        <taxon>lamiids</taxon>
        <taxon>Solanales</taxon>
        <taxon>Solanaceae</taxon>
        <taxon>Solanoideae</taxon>
        <taxon>Solaneae</taxon>
        <taxon>Solanum</taxon>
    </lineage>
</organism>